<accession>A0A3N8QF49</accession>
<evidence type="ECO:0000313" key="2">
    <source>
        <dbReference type="Proteomes" id="UP000277921"/>
    </source>
</evidence>
<dbReference type="RefSeq" id="WP_124576013.1">
    <property type="nucleotide sequence ID" value="NZ_QTQV01000001.1"/>
</dbReference>
<proteinExistence type="predicted"/>
<reference evidence="1 2" key="1">
    <citation type="submission" date="2018-08" db="EMBL/GenBank/DDBJ databases">
        <title>Comparative analysis of Burkholderia isolates from Puerto Rico.</title>
        <authorList>
            <person name="Hall C."/>
            <person name="Sahl J."/>
            <person name="Wagner D."/>
        </authorList>
    </citation>
    <scope>NUCLEOTIDE SEQUENCE [LARGE SCALE GENOMIC DNA]</scope>
    <source>
        <strain evidence="1 2">Bp9025</strain>
    </source>
</reference>
<comment type="caution">
    <text evidence="1">The sequence shown here is derived from an EMBL/GenBank/DDBJ whole genome shotgun (WGS) entry which is preliminary data.</text>
</comment>
<gene>
    <name evidence="1" type="ORF">DF051_02850</name>
</gene>
<dbReference type="Proteomes" id="UP000277921">
    <property type="component" value="Unassembled WGS sequence"/>
</dbReference>
<name>A0A3N8QF49_9BURK</name>
<evidence type="ECO:0000313" key="1">
    <source>
        <dbReference type="EMBL" id="RQT21780.1"/>
    </source>
</evidence>
<protein>
    <submittedName>
        <fullName evidence="1">Uncharacterized protein</fullName>
    </submittedName>
</protein>
<dbReference type="EMBL" id="QTQV01000001">
    <property type="protein sequence ID" value="RQT21780.1"/>
    <property type="molecule type" value="Genomic_DNA"/>
</dbReference>
<organism evidence="1 2">
    <name type="scientific">Burkholderia contaminans</name>
    <dbReference type="NCBI Taxonomy" id="488447"/>
    <lineage>
        <taxon>Bacteria</taxon>
        <taxon>Pseudomonadati</taxon>
        <taxon>Pseudomonadota</taxon>
        <taxon>Betaproteobacteria</taxon>
        <taxon>Burkholderiales</taxon>
        <taxon>Burkholderiaceae</taxon>
        <taxon>Burkholderia</taxon>
        <taxon>Burkholderia cepacia complex</taxon>
    </lineage>
</organism>
<sequence length="105" mass="12029">MNDAIAAYLVNFAISDVSPIVGQTWLLDDESGAPYTPLRFSPSPYQVHEWQCELVTALEALAVIERWPNALRYEFLQRVLWEPGLALPPLTRQIRELVQTVYARE</sequence>
<dbReference type="AlphaFoldDB" id="A0A3N8QF49"/>